<keyword evidence="3" id="KW-0813">Transport</keyword>
<dbReference type="OrthoDB" id="8061355at2759"/>
<dbReference type="Proteomes" id="UP000515156">
    <property type="component" value="Unplaced"/>
</dbReference>
<feature type="transmembrane region" description="Helical" evidence="10">
    <location>
        <begin position="1137"/>
        <end position="1154"/>
    </location>
</feature>
<feature type="domain" description="ABC transporter" evidence="11">
    <location>
        <begin position="1290"/>
        <end position="1520"/>
    </location>
</feature>
<dbReference type="InterPro" id="IPR026082">
    <property type="entry name" value="ABCA"/>
</dbReference>
<feature type="transmembrane region" description="Helical" evidence="10">
    <location>
        <begin position="397"/>
        <end position="418"/>
    </location>
</feature>
<dbReference type="InterPro" id="IPR017871">
    <property type="entry name" value="ABC_transporter-like_CS"/>
</dbReference>
<dbReference type="RefSeq" id="XP_030044635.1">
    <property type="nucleotide sequence ID" value="XM_030188775.1"/>
</dbReference>
<keyword evidence="9 10" id="KW-0472">Membrane</keyword>
<evidence type="ECO:0000256" key="4">
    <source>
        <dbReference type="ARBA" id="ARBA00022692"/>
    </source>
</evidence>
<sequence length="1623" mass="184387">MVQEHHRKPSVCQQTAALLWKNILVKWRMKLRSLHEFLLSLLFLVLYLIVFSEQLIREHYDIPPVVLGRMDDFNATELVVGYTPVSPTTRHIMEKVKQESFLQGIRMEAFEDEAQLYRTWVSNQTLVGVVFKDSFSYLIRYHEFATTYPNEHLSSIGSCENITTYCASSNYWLSGFISLQASIDAAIIQVTTSHSVWEEMKSIVVEQMETSSFREINKISKVVSLIVMLTPFSPLMYYLSIDVTREKRHFKEVMKMMGLCDSAFWLSWGLLYTVFILIIASLLAATVMFTELFISSDYFVIFLLFFFYGISLMCFSFMLSSLLKKPRVTAIIGIFLIFLLGILCIIFVFFHFPAPLESILSIFCPFAFFLGLTQVFDLEISITGALFSDLMEDAYPVFTTYIILILDAILYMLLAVYFDKVLPDKYGTRLPYFFFLKASYWRGSRRRPHDAITKQEESDHAAFSDCVEPVPSEFQGKEAVRLNHIKKTYKDGKTVEALRGLTFDIYEDQITAILGHSGAGKTTLLNILSGLSPCTDGSASIYGYKLNNTEDLAELRKKIGVCPQFDVKFDVLTVKENLRLFAKIKGIPSKEVENQIKHIMTMLEINNIQDTQAKSLSGGQKRKLTFAVAVLGDPQVLLLDEPTSGLDPNSRYFLWTLLKERKAGRATLLSTQFMDEADILADRKAVISHGRLKCIGSSLYLKRKWNVGYHLSMQIGETCDSDRMTSLVQQYIPDAKLSGQNKEELIYALPFENVDAFPDLFCVLDTMGQDIVHYGVSMGTLDQVFLKLEGEAETDQEDYGVFSPEQADEEKDENFPNEIKESLLSLSETGKATLSGTALWKRQVCAIARVRFLKLKHERKTFTSIAVLLFIFIIPMALIGSISSAMHLIMNWELTPSLYFLRPGENPYRHYTSLLVHNDTGTNIGNFIQSLKSQGIKADVTSGNNFANDHLYNGALKISLEKKSYRFAIVSSFKAINGFPVLVNIISNGLLESFNSTEKIRTWNYPFAREDSVYTWVYIFLFYVILMVLATGLPPYFAMSNIKDYKIKSRSLLRLSGLFSSAYWFGQALIDCALNCLLLYLMIVAVSVFCYQVSIESSSLVLLIVFLAIYGLVSVLVTYVISFVFRKCVRSPDCWSFLFMMASFIPHLIGRTIFMWDKYCLIVVAFIPVYALIAFLDNVVMNVRDSIGLLLHSLGSFLLMSIILLLSTVHFVIFLFLLRCLEMKYGKMMISKDPVFRILPRKHKVLQNPEDPVGEDEDVRAERERVSSLMASETNEENAVIVASSLRKEYKDQRASSIFKKKKKAATKNVSFCVKKGEVLGLLGPNGAGKTTTVFMLTGETTPSAGQVFIRKKDTDEGSTGFLGYCAQDNCLWPHITVKAHLEIYAAVRGIKKEDTDVVIKRIVNALDLKEHLDKPAKKLSAGITRKVSFALSMLGNPTVVFLDEPSTGLDPKGQQQVWRAIRAAFKNKERGAILTTHYMEEAEAVCDRVAIMVSGKLRCIGSIQHLKKKFGKGYLLEIKVKESQKVDPIHQEILRIFPGAARQERFSLLLVYKIPVEDVTSLAMAFRMLQDAKRRFNLEEYSFSQSTLQQVFLELTKEQERDDFDLALDTTFDWKQLQQEDI</sequence>
<comment type="similarity">
    <text evidence="2">Belongs to the ABC transporter superfamily. ABCA family.</text>
</comment>
<evidence type="ECO:0000256" key="9">
    <source>
        <dbReference type="ARBA" id="ARBA00023136"/>
    </source>
</evidence>
<dbReference type="RefSeq" id="XP_030044634.1">
    <property type="nucleotide sequence ID" value="XM_030188774.1"/>
</dbReference>
<evidence type="ECO:0000313" key="14">
    <source>
        <dbReference type="RefSeq" id="XP_030044635.1"/>
    </source>
</evidence>
<dbReference type="InterPro" id="IPR003593">
    <property type="entry name" value="AAA+_ATPase"/>
</dbReference>
<keyword evidence="4 10" id="KW-0812">Transmembrane</keyword>
<feature type="transmembrane region" description="Helical" evidence="10">
    <location>
        <begin position="967"/>
        <end position="986"/>
    </location>
</feature>
<keyword evidence="12" id="KW-1185">Reference proteome</keyword>
<dbReference type="PROSITE" id="PS50893">
    <property type="entry name" value="ABC_TRANSPORTER_2"/>
    <property type="match status" value="2"/>
</dbReference>
<gene>
    <name evidence="13 14" type="primary">LOC115458921</name>
</gene>
<feature type="transmembrane region" description="Helical" evidence="10">
    <location>
        <begin position="358"/>
        <end position="376"/>
    </location>
</feature>
<evidence type="ECO:0000256" key="10">
    <source>
        <dbReference type="SAM" id="Phobius"/>
    </source>
</evidence>
<evidence type="ECO:0000256" key="2">
    <source>
        <dbReference type="ARBA" id="ARBA00008869"/>
    </source>
</evidence>
<evidence type="ECO:0000256" key="8">
    <source>
        <dbReference type="ARBA" id="ARBA00022989"/>
    </source>
</evidence>
<dbReference type="FunFam" id="3.40.50.300:FF:000436">
    <property type="entry name" value="ATP binding cassette subfamily A member 9"/>
    <property type="match status" value="1"/>
</dbReference>
<evidence type="ECO:0000256" key="7">
    <source>
        <dbReference type="ARBA" id="ARBA00022840"/>
    </source>
</evidence>
<dbReference type="GO" id="GO:0005524">
    <property type="term" value="F:ATP binding"/>
    <property type="evidence" value="ECO:0007669"/>
    <property type="project" value="UniProtKB-KW"/>
</dbReference>
<dbReference type="GO" id="GO:0016887">
    <property type="term" value="F:ATP hydrolysis activity"/>
    <property type="evidence" value="ECO:0007669"/>
    <property type="project" value="InterPro"/>
</dbReference>
<evidence type="ECO:0000256" key="6">
    <source>
        <dbReference type="ARBA" id="ARBA00022741"/>
    </source>
</evidence>
<dbReference type="InterPro" id="IPR056264">
    <property type="entry name" value="R2_ABCA1-4-like"/>
</dbReference>
<feature type="transmembrane region" description="Helical" evidence="10">
    <location>
        <begin position="862"/>
        <end position="882"/>
    </location>
</feature>
<keyword evidence="7" id="KW-0067">ATP-binding</keyword>
<dbReference type="PANTHER" id="PTHR19229:SF274">
    <property type="entry name" value="ABC-TYPE ORGANIC ANION TRANSPORTER ABCA8"/>
    <property type="match status" value="1"/>
</dbReference>
<comment type="subcellular location">
    <subcellularLocation>
        <location evidence="1">Membrane</location>
        <topology evidence="1">Multi-pass membrane protein</topology>
    </subcellularLocation>
</comment>
<dbReference type="FunFam" id="3.40.50.300:FF:000335">
    <property type="entry name" value="ATP binding cassette subfamily A member 5"/>
    <property type="match status" value="1"/>
</dbReference>
<keyword evidence="8 10" id="KW-1133">Transmembrane helix</keyword>
<dbReference type="SUPFAM" id="SSF52540">
    <property type="entry name" value="P-loop containing nucleoside triphosphate hydrolases"/>
    <property type="match status" value="2"/>
</dbReference>
<dbReference type="InterPro" id="IPR027417">
    <property type="entry name" value="P-loop_NTPase"/>
</dbReference>
<dbReference type="GeneID" id="115458921"/>
<dbReference type="PROSITE" id="PS00211">
    <property type="entry name" value="ABC_TRANSPORTER_1"/>
    <property type="match status" value="1"/>
</dbReference>
<feature type="transmembrane region" description="Helical" evidence="10">
    <location>
        <begin position="298"/>
        <end position="319"/>
    </location>
</feature>
<feature type="transmembrane region" description="Helical" evidence="10">
    <location>
        <begin position="262"/>
        <end position="286"/>
    </location>
</feature>
<accession>A0A6P7X3E4</accession>
<dbReference type="InterPro" id="IPR003439">
    <property type="entry name" value="ABC_transporter-like_ATP-bd"/>
</dbReference>
<feature type="transmembrane region" description="Helical" evidence="10">
    <location>
        <begin position="37"/>
        <end position="56"/>
    </location>
</feature>
<feature type="transmembrane region" description="Helical" evidence="10">
    <location>
        <begin position="1196"/>
        <end position="1218"/>
    </location>
</feature>
<dbReference type="GO" id="GO:0140359">
    <property type="term" value="F:ABC-type transporter activity"/>
    <property type="evidence" value="ECO:0007669"/>
    <property type="project" value="InterPro"/>
</dbReference>
<feature type="domain" description="ABC transporter" evidence="11">
    <location>
        <begin position="480"/>
        <end position="714"/>
    </location>
</feature>
<proteinExistence type="inferred from homology"/>
<dbReference type="GO" id="GO:0005886">
    <property type="term" value="C:plasma membrane"/>
    <property type="evidence" value="ECO:0007669"/>
    <property type="project" value="UniProtKB-ARBA"/>
</dbReference>
<feature type="transmembrane region" description="Helical" evidence="10">
    <location>
        <begin position="331"/>
        <end position="352"/>
    </location>
</feature>
<feature type="transmembrane region" description="Helical" evidence="10">
    <location>
        <begin position="1100"/>
        <end position="1125"/>
    </location>
</feature>
<dbReference type="PANTHER" id="PTHR19229">
    <property type="entry name" value="ATP-BINDING CASSETTE TRANSPORTER SUBFAMILY A ABCA"/>
    <property type="match status" value="1"/>
</dbReference>
<dbReference type="Pfam" id="PF12698">
    <property type="entry name" value="ABC2_membrane_3"/>
    <property type="match status" value="2"/>
</dbReference>
<dbReference type="Pfam" id="PF00005">
    <property type="entry name" value="ABC_tran"/>
    <property type="match status" value="2"/>
</dbReference>
<keyword evidence="5" id="KW-0677">Repeat</keyword>
<dbReference type="SMART" id="SM00382">
    <property type="entry name" value="AAA"/>
    <property type="match status" value="2"/>
</dbReference>
<dbReference type="Gene3D" id="3.40.50.300">
    <property type="entry name" value="P-loop containing nucleotide triphosphate hydrolases"/>
    <property type="match status" value="2"/>
</dbReference>
<evidence type="ECO:0000256" key="1">
    <source>
        <dbReference type="ARBA" id="ARBA00004141"/>
    </source>
</evidence>
<evidence type="ECO:0000313" key="13">
    <source>
        <dbReference type="RefSeq" id="XP_030044634.1"/>
    </source>
</evidence>
<feature type="transmembrane region" description="Helical" evidence="10">
    <location>
        <begin position="1016"/>
        <end position="1039"/>
    </location>
</feature>
<feature type="transmembrane region" description="Helical" evidence="10">
    <location>
        <begin position="222"/>
        <end position="241"/>
    </location>
</feature>
<organism evidence="12 13">
    <name type="scientific">Microcaecilia unicolor</name>
    <dbReference type="NCBI Taxonomy" id="1415580"/>
    <lineage>
        <taxon>Eukaryota</taxon>
        <taxon>Metazoa</taxon>
        <taxon>Chordata</taxon>
        <taxon>Craniata</taxon>
        <taxon>Vertebrata</taxon>
        <taxon>Euteleostomi</taxon>
        <taxon>Amphibia</taxon>
        <taxon>Gymnophiona</taxon>
        <taxon>Siphonopidae</taxon>
        <taxon>Microcaecilia</taxon>
    </lineage>
</organism>
<evidence type="ECO:0000259" key="11">
    <source>
        <dbReference type="PROSITE" id="PS50893"/>
    </source>
</evidence>
<keyword evidence="6" id="KW-0547">Nucleotide-binding</keyword>
<name>A0A6P7X3E4_9AMPH</name>
<dbReference type="Pfam" id="PF23321">
    <property type="entry name" value="R1_ABCA1"/>
    <property type="match status" value="1"/>
</dbReference>
<feature type="transmembrane region" description="Helical" evidence="10">
    <location>
        <begin position="1159"/>
        <end position="1176"/>
    </location>
</feature>
<feature type="transmembrane region" description="Helical" evidence="10">
    <location>
        <begin position="1076"/>
        <end position="1093"/>
    </location>
</feature>
<evidence type="ECO:0000256" key="5">
    <source>
        <dbReference type="ARBA" id="ARBA00022737"/>
    </source>
</evidence>
<evidence type="ECO:0000313" key="12">
    <source>
        <dbReference type="Proteomes" id="UP000515156"/>
    </source>
</evidence>
<protein>
    <submittedName>
        <fullName evidence="13 14">ATP-binding cassette sub-family A member 9-like</fullName>
    </submittedName>
</protein>
<dbReference type="CDD" id="cd03263">
    <property type="entry name" value="ABC_subfamily_A"/>
    <property type="match status" value="2"/>
</dbReference>
<reference evidence="13 14" key="1">
    <citation type="submission" date="2025-04" db="UniProtKB">
        <authorList>
            <consortium name="RefSeq"/>
        </authorList>
    </citation>
    <scope>IDENTIFICATION</scope>
</reference>
<dbReference type="InterPro" id="IPR013525">
    <property type="entry name" value="ABC2_TM"/>
</dbReference>
<dbReference type="KEGG" id="muo:115458921"/>
<dbReference type="GO" id="GO:0005319">
    <property type="term" value="F:lipid transporter activity"/>
    <property type="evidence" value="ECO:0007669"/>
    <property type="project" value="TreeGrafter"/>
</dbReference>
<evidence type="ECO:0000256" key="3">
    <source>
        <dbReference type="ARBA" id="ARBA00022448"/>
    </source>
</evidence>